<comment type="caution">
    <text evidence="2">The sequence shown here is derived from an EMBL/GenBank/DDBJ whole genome shotgun (WGS) entry which is preliminary data.</text>
</comment>
<evidence type="ECO:0000313" key="3">
    <source>
        <dbReference type="Proteomes" id="UP001175228"/>
    </source>
</evidence>
<feature type="compositionally biased region" description="Polar residues" evidence="1">
    <location>
        <begin position="12"/>
        <end position="25"/>
    </location>
</feature>
<dbReference type="EMBL" id="JAUEPU010000006">
    <property type="protein sequence ID" value="KAK0501336.1"/>
    <property type="molecule type" value="Genomic_DNA"/>
</dbReference>
<gene>
    <name evidence="2" type="ORF">EDD18DRAFT_1101135</name>
</gene>
<evidence type="ECO:0000313" key="2">
    <source>
        <dbReference type="EMBL" id="KAK0501336.1"/>
    </source>
</evidence>
<keyword evidence="3" id="KW-1185">Reference proteome</keyword>
<proteinExistence type="predicted"/>
<dbReference type="AlphaFoldDB" id="A0AA39QGB3"/>
<evidence type="ECO:0000256" key="1">
    <source>
        <dbReference type="SAM" id="MobiDB-lite"/>
    </source>
</evidence>
<protein>
    <submittedName>
        <fullName evidence="2">Uncharacterized protein</fullName>
    </submittedName>
</protein>
<feature type="region of interest" description="Disordered" evidence="1">
    <location>
        <begin position="188"/>
        <end position="243"/>
    </location>
</feature>
<accession>A0AA39QGB3</accession>
<feature type="region of interest" description="Disordered" evidence="1">
    <location>
        <begin position="1"/>
        <end position="36"/>
    </location>
</feature>
<sequence>MSAGDDNKFPHYSNSGLPPSPTIENPGQVYPPTDPSKGAVLPFTGIIADSPAAPAYQLIGSIHRQPIPHVRGVRKIRPRSRNIIAILELEETSGSNNRLLRRFLDWRDELGAIRTGKKIRTPMHVSPERESEGELKIKKNSCGYQSVQWLYKGNRRSTLHIGNVVRNSRIPASQALLTFHLSQVASEVVSSSPRKGRKKSKYESKRGGAQPDPADRSLPGGLGPEEESPCYAPLQSRQAHDMVCKRDISSSIKKEERLLELEGFNFMDRDLE</sequence>
<name>A0AA39QGB3_9AGAR</name>
<reference evidence="2" key="1">
    <citation type="submission" date="2023-06" db="EMBL/GenBank/DDBJ databases">
        <authorList>
            <consortium name="Lawrence Berkeley National Laboratory"/>
            <person name="Ahrendt S."/>
            <person name="Sahu N."/>
            <person name="Indic B."/>
            <person name="Wong-Bajracharya J."/>
            <person name="Merenyi Z."/>
            <person name="Ke H.-M."/>
            <person name="Monk M."/>
            <person name="Kocsube S."/>
            <person name="Drula E."/>
            <person name="Lipzen A."/>
            <person name="Balint B."/>
            <person name="Henrissat B."/>
            <person name="Andreopoulos B."/>
            <person name="Martin F.M."/>
            <person name="Harder C.B."/>
            <person name="Rigling D."/>
            <person name="Ford K.L."/>
            <person name="Foster G.D."/>
            <person name="Pangilinan J."/>
            <person name="Papanicolaou A."/>
            <person name="Barry K."/>
            <person name="LaButti K."/>
            <person name="Viragh M."/>
            <person name="Koriabine M."/>
            <person name="Yan M."/>
            <person name="Riley R."/>
            <person name="Champramary S."/>
            <person name="Plett K.L."/>
            <person name="Tsai I.J."/>
            <person name="Slot J."/>
            <person name="Sipos G."/>
            <person name="Plett J."/>
            <person name="Nagy L.G."/>
            <person name="Grigoriev I.V."/>
        </authorList>
    </citation>
    <scope>NUCLEOTIDE SEQUENCE</scope>
    <source>
        <strain evidence="2">HWK02</strain>
    </source>
</reference>
<organism evidence="2 3">
    <name type="scientific">Armillaria luteobubalina</name>
    <dbReference type="NCBI Taxonomy" id="153913"/>
    <lineage>
        <taxon>Eukaryota</taxon>
        <taxon>Fungi</taxon>
        <taxon>Dikarya</taxon>
        <taxon>Basidiomycota</taxon>
        <taxon>Agaricomycotina</taxon>
        <taxon>Agaricomycetes</taxon>
        <taxon>Agaricomycetidae</taxon>
        <taxon>Agaricales</taxon>
        <taxon>Marasmiineae</taxon>
        <taxon>Physalacriaceae</taxon>
        <taxon>Armillaria</taxon>
    </lineage>
</organism>
<dbReference type="Proteomes" id="UP001175228">
    <property type="component" value="Unassembled WGS sequence"/>
</dbReference>